<proteinExistence type="predicted"/>
<organism evidence="2 3">
    <name type="scientific">Roseospirillum parvum</name>
    <dbReference type="NCBI Taxonomy" id="83401"/>
    <lineage>
        <taxon>Bacteria</taxon>
        <taxon>Pseudomonadati</taxon>
        <taxon>Pseudomonadota</taxon>
        <taxon>Alphaproteobacteria</taxon>
        <taxon>Rhodospirillales</taxon>
        <taxon>Rhodospirillaceae</taxon>
        <taxon>Roseospirillum</taxon>
    </lineage>
</organism>
<evidence type="ECO:0000313" key="2">
    <source>
        <dbReference type="EMBL" id="SDH07080.1"/>
    </source>
</evidence>
<protein>
    <submittedName>
        <fullName evidence="2">Uncharacterized protein</fullName>
    </submittedName>
</protein>
<keyword evidence="3" id="KW-1185">Reference proteome</keyword>
<dbReference type="AlphaFoldDB" id="A0A1G7ZG71"/>
<dbReference type="RefSeq" id="WP_245689345.1">
    <property type="nucleotide sequence ID" value="NZ_FNCV01000004.1"/>
</dbReference>
<dbReference type="Proteomes" id="UP000217076">
    <property type="component" value="Unassembled WGS sequence"/>
</dbReference>
<dbReference type="STRING" id="83401.SAMN05421742_10486"/>
<feature type="region of interest" description="Disordered" evidence="1">
    <location>
        <begin position="1"/>
        <end position="26"/>
    </location>
</feature>
<evidence type="ECO:0000313" key="3">
    <source>
        <dbReference type="Proteomes" id="UP000217076"/>
    </source>
</evidence>
<sequence length="364" mass="40990">MASSPSPDIVAPPADGPTGGPTAGPKVAVRDSDMDALHILPLAIMPIQTPALRPARLIKNVRLESVIELFSEERTGSGQLAVEDLPKAFDWPEGKPHPDLIMLRRLALLPTYDVYSLRIFLRELELPTSAELKLSQAKNRELTEYMKAFTGPLIMQIYGDDDISVQNFDDIVGLFRDPDVKKAREKLQRMADRLEINLSDVPKFLEDYGDIFLSLSYFRQCLDKVEPLIDEFLDGLSILRTNYQMKNDAGLMATCDRIQSTINEVAADITGRFENFDRSTTAMWDSISAERFRKVQDLIASYHTHIGSVLCSLTVKMDTYRRMFPTKDAGGPVRRAEFLMSEMRQGIEKIKAMEDRGPMLAALQ</sequence>
<dbReference type="EMBL" id="FNCV01000004">
    <property type="protein sequence ID" value="SDH07080.1"/>
    <property type="molecule type" value="Genomic_DNA"/>
</dbReference>
<name>A0A1G7ZG71_9PROT</name>
<gene>
    <name evidence="2" type="ORF">SAMN05421742_10486</name>
</gene>
<evidence type="ECO:0000256" key="1">
    <source>
        <dbReference type="SAM" id="MobiDB-lite"/>
    </source>
</evidence>
<reference evidence="3" key="1">
    <citation type="submission" date="2016-10" db="EMBL/GenBank/DDBJ databases">
        <authorList>
            <person name="Varghese N."/>
            <person name="Submissions S."/>
        </authorList>
    </citation>
    <scope>NUCLEOTIDE SEQUENCE [LARGE SCALE GENOMIC DNA]</scope>
    <source>
        <strain evidence="3">930I</strain>
    </source>
</reference>
<accession>A0A1G7ZG71</accession>